<dbReference type="Proteomes" id="UP001250698">
    <property type="component" value="Unassembled WGS sequence"/>
</dbReference>
<reference evidence="1 2" key="1">
    <citation type="submission" date="2023-10" db="EMBL/GenBank/DDBJ databases">
        <title>Hymenobacter endophyticus sp. nov., an isolate from the leaf tissues of wheat.</title>
        <authorList>
            <person name="Dai Y."/>
        </authorList>
    </citation>
    <scope>NUCLEOTIDE SEQUENCE [LARGE SCALE GENOMIC DNA]</scope>
    <source>
        <strain evidence="1 2">ZK17L-C2</strain>
    </source>
</reference>
<protein>
    <recommendedName>
        <fullName evidence="3">STAS/SEC14 domain-containing protein</fullName>
    </recommendedName>
</protein>
<evidence type="ECO:0000313" key="1">
    <source>
        <dbReference type="EMBL" id="MDU0371463.1"/>
    </source>
</evidence>
<keyword evidence="2" id="KW-1185">Reference proteome</keyword>
<evidence type="ECO:0000313" key="2">
    <source>
        <dbReference type="Proteomes" id="UP001250698"/>
    </source>
</evidence>
<proteinExistence type="predicted"/>
<sequence>MLLDTPTLTIEYSPGSQLLRVHWIGHHTTQSVYHDCLKMLGYVQQTRCTKILNDSSEAFGEWLDLAEWIGKEFIPQLADSGVLALAWVNAMDWPSRHAVARSVQHARGLLIHTFDFDEREAAALWLDNLAR</sequence>
<accession>A0ABU3TJB7</accession>
<name>A0ABU3TJB7_9BACT</name>
<dbReference type="EMBL" id="JAWDJT010000009">
    <property type="protein sequence ID" value="MDU0371463.1"/>
    <property type="molecule type" value="Genomic_DNA"/>
</dbReference>
<comment type="caution">
    <text evidence="1">The sequence shown here is derived from an EMBL/GenBank/DDBJ whole genome shotgun (WGS) entry which is preliminary data.</text>
</comment>
<dbReference type="RefSeq" id="WP_315998925.1">
    <property type="nucleotide sequence ID" value="NZ_JAWDJT010000009.1"/>
</dbReference>
<organism evidence="1 2">
    <name type="scientific">Hymenobacter endophyticus</name>
    <dbReference type="NCBI Taxonomy" id="3076335"/>
    <lineage>
        <taxon>Bacteria</taxon>
        <taxon>Pseudomonadati</taxon>
        <taxon>Bacteroidota</taxon>
        <taxon>Cytophagia</taxon>
        <taxon>Cytophagales</taxon>
        <taxon>Hymenobacteraceae</taxon>
        <taxon>Hymenobacter</taxon>
    </lineage>
</organism>
<evidence type="ECO:0008006" key="3">
    <source>
        <dbReference type="Google" id="ProtNLM"/>
    </source>
</evidence>
<gene>
    <name evidence="1" type="ORF">ROI90_13730</name>
</gene>